<dbReference type="Gene3D" id="3.30.40.10">
    <property type="entry name" value="Zinc/RING finger domain, C3HC4 (zinc finger)"/>
    <property type="match status" value="1"/>
</dbReference>
<dbReference type="EC" id="3.1.4.-" evidence="7"/>
<dbReference type="GO" id="GO:0046872">
    <property type="term" value="F:metal ion binding"/>
    <property type="evidence" value="ECO:0007669"/>
    <property type="project" value="UniProtKB-KW"/>
</dbReference>
<evidence type="ECO:0000256" key="4">
    <source>
        <dbReference type="PIRSR" id="PIRSR623088-1"/>
    </source>
</evidence>
<dbReference type="InterPro" id="IPR023088">
    <property type="entry name" value="PDEase"/>
</dbReference>
<evidence type="ECO:0000256" key="6">
    <source>
        <dbReference type="PIRSR" id="PIRSR623088-3"/>
    </source>
</evidence>
<feature type="binding site" evidence="6">
    <location>
        <position position="484"/>
    </location>
    <ligand>
        <name>Zn(2+)</name>
        <dbReference type="ChEBI" id="CHEBI:29105"/>
        <label>2</label>
    </ligand>
</feature>
<dbReference type="InterPro" id="IPR002073">
    <property type="entry name" value="PDEase_catalytic_dom"/>
</dbReference>
<feature type="binding site" evidence="5">
    <location>
        <position position="598"/>
    </location>
    <ligand>
        <name>AMP</name>
        <dbReference type="ChEBI" id="CHEBI:456215"/>
    </ligand>
</feature>
<evidence type="ECO:0000256" key="3">
    <source>
        <dbReference type="ARBA" id="ARBA00022801"/>
    </source>
</evidence>
<dbReference type="InterPro" id="IPR003018">
    <property type="entry name" value="GAF"/>
</dbReference>
<feature type="binding site" evidence="6">
    <location>
        <position position="484"/>
    </location>
    <ligand>
        <name>Zn(2+)</name>
        <dbReference type="ChEBI" id="CHEBI:29105"/>
        <label>1</label>
    </ligand>
</feature>
<reference evidence="10" key="1">
    <citation type="submission" date="2021-01" db="EMBL/GenBank/DDBJ databases">
        <authorList>
            <person name="Corre E."/>
            <person name="Pelletier E."/>
            <person name="Niang G."/>
            <person name="Scheremetjew M."/>
            <person name="Finn R."/>
            <person name="Kale V."/>
            <person name="Holt S."/>
            <person name="Cochrane G."/>
            <person name="Meng A."/>
            <person name="Brown T."/>
            <person name="Cohen L."/>
        </authorList>
    </citation>
    <scope>NUCLEOTIDE SEQUENCE</scope>
</reference>
<feature type="domain" description="PDEase" evidence="9">
    <location>
        <begin position="340"/>
        <end position="692"/>
    </location>
</feature>
<evidence type="ECO:0000256" key="5">
    <source>
        <dbReference type="PIRSR" id="PIRSR623088-2"/>
    </source>
</evidence>
<dbReference type="Pfam" id="PF00233">
    <property type="entry name" value="PDEase_I"/>
    <property type="match status" value="1"/>
</dbReference>
<dbReference type="Pfam" id="PF04564">
    <property type="entry name" value="U-box"/>
    <property type="match status" value="1"/>
</dbReference>
<dbReference type="GO" id="GO:0016567">
    <property type="term" value="P:protein ubiquitination"/>
    <property type="evidence" value="ECO:0007669"/>
    <property type="project" value="InterPro"/>
</dbReference>
<protein>
    <recommendedName>
        <fullName evidence="7">Phosphodiesterase</fullName>
        <ecNumber evidence="7">3.1.4.-</ecNumber>
    </recommendedName>
</protein>
<accession>A0A7S1B0J3</accession>
<dbReference type="InterPro" id="IPR023174">
    <property type="entry name" value="PDEase_CS"/>
</dbReference>
<dbReference type="PRINTS" id="PR00387">
    <property type="entry name" value="PDIESTERASE1"/>
</dbReference>
<feature type="binding site" evidence="5">
    <location>
        <begin position="435"/>
        <end position="439"/>
    </location>
    <ligand>
        <name>AMP</name>
        <dbReference type="ChEBI" id="CHEBI:456215"/>
    </ligand>
</feature>
<keyword evidence="2 6" id="KW-0479">Metal-binding</keyword>
<evidence type="ECO:0000256" key="2">
    <source>
        <dbReference type="ARBA" id="ARBA00022723"/>
    </source>
</evidence>
<feature type="domain" description="U-box" evidence="8">
    <location>
        <begin position="17"/>
        <end position="90"/>
    </location>
</feature>
<keyword evidence="3 7" id="KW-0378">Hydrolase</keyword>
<evidence type="ECO:0000259" key="8">
    <source>
        <dbReference type="PROSITE" id="PS51698"/>
    </source>
</evidence>
<dbReference type="EMBL" id="HBFQ01063582">
    <property type="protein sequence ID" value="CAD8870659.1"/>
    <property type="molecule type" value="Transcribed_RNA"/>
</dbReference>
<dbReference type="SMART" id="SM00504">
    <property type="entry name" value="Ubox"/>
    <property type="match status" value="1"/>
</dbReference>
<dbReference type="GO" id="GO:0004842">
    <property type="term" value="F:ubiquitin-protein transferase activity"/>
    <property type="evidence" value="ECO:0007669"/>
    <property type="project" value="InterPro"/>
</dbReference>
<dbReference type="SUPFAM" id="SSF55781">
    <property type="entry name" value="GAF domain-like"/>
    <property type="match status" value="1"/>
</dbReference>
<comment type="cofactor">
    <cofactor evidence="7">
        <name>a divalent metal cation</name>
        <dbReference type="ChEBI" id="CHEBI:60240"/>
    </cofactor>
    <text evidence="7">Binds 2 divalent metal cations per subunit. Site 1 may preferentially bind zinc ions, while site 2 has a preference for magnesium and/or manganese ions.</text>
</comment>
<evidence type="ECO:0000256" key="1">
    <source>
        <dbReference type="ARBA" id="ARBA00022535"/>
    </source>
</evidence>
<feature type="binding site" evidence="6">
    <location>
        <position position="439"/>
    </location>
    <ligand>
        <name>Zn(2+)</name>
        <dbReference type="ChEBI" id="CHEBI:29105"/>
        <label>1</label>
    </ligand>
</feature>
<dbReference type="InterPro" id="IPR029016">
    <property type="entry name" value="GAF-like_dom_sf"/>
</dbReference>
<comment type="similarity">
    <text evidence="7">Belongs to the cyclic nucleotide phosphodiesterase family.</text>
</comment>
<evidence type="ECO:0000256" key="7">
    <source>
        <dbReference type="RuleBase" id="RU363067"/>
    </source>
</evidence>
<dbReference type="PROSITE" id="PS00126">
    <property type="entry name" value="PDEASE_I_1"/>
    <property type="match status" value="1"/>
</dbReference>
<dbReference type="GO" id="GO:0004114">
    <property type="term" value="F:3',5'-cyclic-nucleotide phosphodiesterase activity"/>
    <property type="evidence" value="ECO:0007669"/>
    <property type="project" value="InterPro"/>
</dbReference>
<feature type="binding site" evidence="6">
    <location>
        <position position="598"/>
    </location>
    <ligand>
        <name>Zn(2+)</name>
        <dbReference type="ChEBI" id="CHEBI:29105"/>
        <label>1</label>
    </ligand>
</feature>
<feature type="binding site" evidence="5">
    <location>
        <position position="484"/>
    </location>
    <ligand>
        <name>AMP</name>
        <dbReference type="ChEBI" id="CHEBI:456215"/>
    </ligand>
</feature>
<dbReference type="InterPro" id="IPR003607">
    <property type="entry name" value="HD/PDEase_dom"/>
</dbReference>
<organism evidence="10">
    <name type="scientific">Noctiluca scintillans</name>
    <name type="common">Sea sparkle</name>
    <name type="synonym">Red tide dinoflagellate</name>
    <dbReference type="NCBI Taxonomy" id="2966"/>
    <lineage>
        <taxon>Eukaryota</taxon>
        <taxon>Sar</taxon>
        <taxon>Alveolata</taxon>
        <taxon>Dinophyceae</taxon>
        <taxon>Noctilucales</taxon>
        <taxon>Noctilucaceae</taxon>
        <taxon>Noctiluca</taxon>
    </lineage>
</organism>
<dbReference type="InterPro" id="IPR013083">
    <property type="entry name" value="Znf_RING/FYVE/PHD"/>
</dbReference>
<feature type="binding site" evidence="5">
    <location>
        <position position="649"/>
    </location>
    <ligand>
        <name>AMP</name>
        <dbReference type="ChEBI" id="CHEBI:456215"/>
    </ligand>
</feature>
<dbReference type="PROSITE" id="PS51698">
    <property type="entry name" value="U_BOX"/>
    <property type="match status" value="1"/>
</dbReference>
<gene>
    <name evidence="10" type="ORF">NSCI0253_LOCUS45016</name>
</gene>
<dbReference type="SMART" id="SM00065">
    <property type="entry name" value="GAF"/>
    <property type="match status" value="1"/>
</dbReference>
<dbReference type="Gene3D" id="1.10.1300.10">
    <property type="entry name" value="3'5'-cyclic nucleotide phosphodiesterase, catalytic domain"/>
    <property type="match status" value="1"/>
</dbReference>
<name>A0A7S1B0J3_NOCSC</name>
<dbReference type="SUPFAM" id="SSF57850">
    <property type="entry name" value="RING/U-box"/>
    <property type="match status" value="1"/>
</dbReference>
<evidence type="ECO:0000259" key="9">
    <source>
        <dbReference type="PROSITE" id="PS51845"/>
    </source>
</evidence>
<keyword evidence="1" id="KW-0140">cGMP</keyword>
<dbReference type="PROSITE" id="PS51845">
    <property type="entry name" value="PDEASE_I_2"/>
    <property type="match status" value="1"/>
</dbReference>
<proteinExistence type="inferred from homology"/>
<sequence>MSLAWDLIDEVAALNQSHPPSFYCPISKQCMHDPVVLCDGHSYERRHIEQWLQEHDTSPVCGAQVEKGCIYPNHALRNAIEEYFQHVFSVHRRAIRSTIQVAGASKDFNPKSNVALLRTVDAFMECSILVNADLSTELVLRRIMDEAKTLLSAEAASVFLVDRQAQELYSTVNSTGGELRIPISAGIAGHVASTGEPVIIGNAYCDKRFNRSVDVRTGFTTRSVLCVPLKTRKDGVIGVAQLVNKHLTQHDVSEGFTADDLQFLQVFACQAAAAIANSGFLETENTSSCKEDDFLDFDSDKGSEESEKATVTLEEFLDETFFECMDEKFDMESVEDSDSEDLDQEALAQCVDVESVANSDQIEGITLTHFLQRSEGLWEMDVGVLSKLTKGKPLSVLCVWIFNHVGFVDHFDLDRTKVSRFFARIEQGYGDVPYHNREHAACVVHMMNTLMDLGGIGDALVGGGSNTDVLLDWMACIVAAAIHDFEHMGLNNEFLTRTNNPRAVLHNDRHVNENHHVAAAFSILRRPEYNFLESLPEDSYRRLRHVVISLVLSTDMADHARLVDAFKKGTLASKEKDVPPSPTDQALFAMKIALKCADVGHLSLSWPAHVEWVRRLEQELFAQGDAEAREGVRVSFLMDRTKPGVMETQVGFFDFVVLPLFTTLADAFPATRTLLASTKANYAMWTEFDGTAQ</sequence>
<dbReference type="InterPro" id="IPR036971">
    <property type="entry name" value="PDEase_catalytic_dom_sf"/>
</dbReference>
<dbReference type="PANTHER" id="PTHR11347">
    <property type="entry name" value="CYCLIC NUCLEOTIDE PHOSPHODIESTERASE"/>
    <property type="match status" value="1"/>
</dbReference>
<feature type="active site" description="Proton donor" evidence="4">
    <location>
        <position position="435"/>
    </location>
</feature>
<dbReference type="CDD" id="cd16655">
    <property type="entry name" value="RING-Ubox_WDSUB1-like"/>
    <property type="match status" value="1"/>
</dbReference>
<dbReference type="Pfam" id="PF01590">
    <property type="entry name" value="GAF"/>
    <property type="match status" value="1"/>
</dbReference>
<dbReference type="CDD" id="cd00077">
    <property type="entry name" value="HDc"/>
    <property type="match status" value="1"/>
</dbReference>
<dbReference type="InterPro" id="IPR003613">
    <property type="entry name" value="Ubox_domain"/>
</dbReference>
<dbReference type="SUPFAM" id="SSF109604">
    <property type="entry name" value="HD-domain/PDEase-like"/>
    <property type="match status" value="1"/>
</dbReference>
<dbReference type="GO" id="GO:0007165">
    <property type="term" value="P:signal transduction"/>
    <property type="evidence" value="ECO:0007669"/>
    <property type="project" value="InterPro"/>
</dbReference>
<dbReference type="AlphaFoldDB" id="A0A7S1B0J3"/>
<evidence type="ECO:0000313" key="10">
    <source>
        <dbReference type="EMBL" id="CAD8870659.1"/>
    </source>
</evidence>
<dbReference type="Gene3D" id="3.30.450.40">
    <property type="match status" value="1"/>
</dbReference>
<feature type="binding site" evidence="6">
    <location>
        <position position="483"/>
    </location>
    <ligand>
        <name>Zn(2+)</name>
        <dbReference type="ChEBI" id="CHEBI:29105"/>
        <label>1</label>
    </ligand>
</feature>